<organism evidence="1 2">
    <name type="scientific">Puccinia striiformis f. sp. tritici</name>
    <dbReference type="NCBI Taxonomy" id="168172"/>
    <lineage>
        <taxon>Eukaryota</taxon>
        <taxon>Fungi</taxon>
        <taxon>Dikarya</taxon>
        <taxon>Basidiomycota</taxon>
        <taxon>Pucciniomycotina</taxon>
        <taxon>Pucciniomycetes</taxon>
        <taxon>Pucciniales</taxon>
        <taxon>Pucciniaceae</taxon>
        <taxon>Puccinia</taxon>
    </lineage>
</organism>
<keyword evidence="2" id="KW-1185">Reference proteome</keyword>
<sequence>MRTLIILTKGYNDPVKWPGHQSCPSDRDTSAEARHLIRLVLSADPDPNNDDSISYNSKRCWPRDCCMRFIKHDANLGQADQLRSLNPFSEIRNVGEVFPSTDGVLVNGAAKERIALAYLCVSDYKIDQFHNQIRQVLMARGSTTFSQIVHKSVVMDLCQVFDQELEALPIVIVQKEMNGSCPDIF</sequence>
<evidence type="ECO:0000313" key="1">
    <source>
        <dbReference type="EMBL" id="KAI7947800.1"/>
    </source>
</evidence>
<comment type="caution">
    <text evidence="1">The sequence shown here is derived from an EMBL/GenBank/DDBJ whole genome shotgun (WGS) entry which is preliminary data.</text>
</comment>
<gene>
    <name evidence="1" type="ORF">MJO28_009708</name>
</gene>
<name>A0ACC0E9H2_9BASI</name>
<evidence type="ECO:0000313" key="2">
    <source>
        <dbReference type="Proteomes" id="UP001060170"/>
    </source>
</evidence>
<dbReference type="Proteomes" id="UP001060170">
    <property type="component" value="Chromosome 9"/>
</dbReference>
<protein>
    <submittedName>
        <fullName evidence="1">Uncharacterized protein</fullName>
    </submittedName>
</protein>
<reference evidence="2" key="1">
    <citation type="journal article" date="2018" name="BMC Genomics">
        <title>Genomic insights into host adaptation between the wheat stripe rust pathogen (Puccinia striiformis f. sp. tritici) and the barley stripe rust pathogen (Puccinia striiformis f. sp. hordei).</title>
        <authorList>
            <person name="Xia C."/>
            <person name="Wang M."/>
            <person name="Yin C."/>
            <person name="Cornejo O.E."/>
            <person name="Hulbert S.H."/>
            <person name="Chen X."/>
        </authorList>
    </citation>
    <scope>NUCLEOTIDE SEQUENCE [LARGE SCALE GENOMIC DNA]</scope>
    <source>
        <strain evidence="2">93-210</strain>
    </source>
</reference>
<reference evidence="1 2" key="3">
    <citation type="journal article" date="2022" name="Microbiol. Spectr.">
        <title>Folding features and dynamics of 3D genome architecture in plant fungal pathogens.</title>
        <authorList>
            <person name="Xia C."/>
        </authorList>
    </citation>
    <scope>NUCLEOTIDE SEQUENCE [LARGE SCALE GENOMIC DNA]</scope>
    <source>
        <strain evidence="1 2">93-210</strain>
    </source>
</reference>
<dbReference type="EMBL" id="CM045873">
    <property type="protein sequence ID" value="KAI7947800.1"/>
    <property type="molecule type" value="Genomic_DNA"/>
</dbReference>
<reference evidence="2" key="2">
    <citation type="journal article" date="2018" name="Mol. Plant Microbe Interact.">
        <title>Genome sequence resources for the wheat stripe rust pathogen (Puccinia striiformis f. sp. tritici) and the barley stripe rust pathogen (Puccinia striiformis f. sp. hordei).</title>
        <authorList>
            <person name="Xia C."/>
            <person name="Wang M."/>
            <person name="Yin C."/>
            <person name="Cornejo O.E."/>
            <person name="Hulbert S.H."/>
            <person name="Chen X."/>
        </authorList>
    </citation>
    <scope>NUCLEOTIDE SEQUENCE [LARGE SCALE GENOMIC DNA]</scope>
    <source>
        <strain evidence="2">93-210</strain>
    </source>
</reference>
<accession>A0ACC0E9H2</accession>
<proteinExistence type="predicted"/>